<evidence type="ECO:0000256" key="1">
    <source>
        <dbReference type="ARBA" id="ARBA00001864"/>
    </source>
</evidence>
<name>A0A1M4S937_9FIRM</name>
<protein>
    <recommendedName>
        <fullName evidence="5">3-dehydroquinate dehydratase</fullName>
        <shortName evidence="5">3-dehydroquinase</shortName>
        <ecNumber evidence="5">4.2.1.10</ecNumber>
    </recommendedName>
    <alternativeName>
        <fullName evidence="5">Type I DHQase</fullName>
    </alternativeName>
    <alternativeName>
        <fullName evidence="5">Type I dehydroquinase</fullName>
        <shortName evidence="5">DHQ1</shortName>
    </alternativeName>
</protein>
<keyword evidence="5" id="KW-0028">Amino-acid biosynthesis</keyword>
<dbReference type="InterPro" id="IPR001381">
    <property type="entry name" value="DHquinase_I"/>
</dbReference>
<dbReference type="GO" id="GO:0009073">
    <property type="term" value="P:aromatic amino acid family biosynthetic process"/>
    <property type="evidence" value="ECO:0007669"/>
    <property type="project" value="UniProtKB-KW"/>
</dbReference>
<dbReference type="InterPro" id="IPR013785">
    <property type="entry name" value="Aldolase_TIM"/>
</dbReference>
<dbReference type="PANTHER" id="PTHR43699">
    <property type="entry name" value="3-DEHYDROQUINATE DEHYDRATASE"/>
    <property type="match status" value="1"/>
</dbReference>
<keyword evidence="3 5" id="KW-0456">Lyase</keyword>
<gene>
    <name evidence="5" type="primary">aroD</name>
    <name evidence="6" type="ORF">SAMN02746064_00162</name>
</gene>
<dbReference type="NCBIfam" id="TIGR01093">
    <property type="entry name" value="aroD"/>
    <property type="match status" value="1"/>
</dbReference>
<feature type="active site" description="Schiff-base intermediate with substrate" evidence="5">
    <location>
        <position position="174"/>
    </location>
</feature>
<dbReference type="InterPro" id="IPR050146">
    <property type="entry name" value="Type-I_3-dehydroquinase"/>
</dbReference>
<feature type="active site" description="Proton donor/acceptor" evidence="5">
    <location>
        <position position="147"/>
    </location>
</feature>
<sequence length="255" mass="28405">MNNSNKSSIMIRNTKLGGKHTLICVPIMEDTIRESILACERAALFNPDVVEARIDKIVDTDKDIIPSMLLNMRKLLGDKPLIATYRSVTEGGWGNMPPREIYELYKEIIEESDIDILDIEMSMDRKVVMELQQLCRQKGVKVMFSHHNFEDTPDEPEILSILKEGERLGGDISKIALMPNNGKDVLKLLNATYAAKTELSIPFVAISMGKKGKISRMGAGVFGSAITFAQADHNPSAPGQISIQEMRVILNCLEE</sequence>
<feature type="binding site" evidence="5">
    <location>
        <begin position="51"/>
        <end position="53"/>
    </location>
    <ligand>
        <name>3-dehydroquinate</name>
        <dbReference type="ChEBI" id="CHEBI:32364"/>
    </ligand>
</feature>
<dbReference type="GO" id="GO:0003855">
    <property type="term" value="F:3-dehydroquinate dehydratase activity"/>
    <property type="evidence" value="ECO:0007669"/>
    <property type="project" value="UniProtKB-UniRule"/>
</dbReference>
<evidence type="ECO:0000313" key="6">
    <source>
        <dbReference type="EMBL" id="SHE28702.1"/>
    </source>
</evidence>
<evidence type="ECO:0000256" key="3">
    <source>
        <dbReference type="ARBA" id="ARBA00023239"/>
    </source>
</evidence>
<accession>A0A1M4S937</accession>
<dbReference type="EMBL" id="FQTU01000001">
    <property type="protein sequence ID" value="SHE28702.1"/>
    <property type="molecule type" value="Genomic_DNA"/>
</dbReference>
<dbReference type="HAMAP" id="MF_00214">
    <property type="entry name" value="AroD"/>
    <property type="match status" value="1"/>
</dbReference>
<dbReference type="GO" id="GO:0008652">
    <property type="term" value="P:amino acid biosynthetic process"/>
    <property type="evidence" value="ECO:0007669"/>
    <property type="project" value="UniProtKB-KW"/>
</dbReference>
<feature type="binding site" evidence="5">
    <location>
        <position position="240"/>
    </location>
    <ligand>
        <name>3-dehydroquinate</name>
        <dbReference type="ChEBI" id="CHEBI:32364"/>
    </ligand>
</feature>
<comment type="subunit">
    <text evidence="5">Homodimer.</text>
</comment>
<feature type="binding site" evidence="5">
    <location>
        <position position="86"/>
    </location>
    <ligand>
        <name>3-dehydroquinate</name>
        <dbReference type="ChEBI" id="CHEBI:32364"/>
    </ligand>
</feature>
<keyword evidence="4 5" id="KW-0704">Schiff base</keyword>
<comment type="similarity">
    <text evidence="5">Belongs to the type-I 3-dehydroquinase family.</text>
</comment>
<dbReference type="Gene3D" id="3.20.20.70">
    <property type="entry name" value="Aldolase class I"/>
    <property type="match status" value="1"/>
</dbReference>
<dbReference type="InterPro" id="IPR018508">
    <property type="entry name" value="3-dehydroquinate_DH_AS"/>
</dbReference>
<dbReference type="RefSeq" id="WP_073269163.1">
    <property type="nucleotide sequence ID" value="NZ_FQTU01000001.1"/>
</dbReference>
<comment type="caution">
    <text evidence="5">Lacks conserved residue(s) required for the propagation of feature annotation.</text>
</comment>
<comment type="function">
    <text evidence="5">Involved in the third step of the chorismate pathway, which leads to the biosynthesis of aromatic amino acids. Catalyzes the cis-dehydration of 3-dehydroquinate (DHQ) and introduces the first double bond of the aromatic ring to yield 3-dehydroshikimate.</text>
</comment>
<keyword evidence="2 5" id="KW-0057">Aromatic amino acid biosynthesis</keyword>
<evidence type="ECO:0000256" key="2">
    <source>
        <dbReference type="ARBA" id="ARBA00023141"/>
    </source>
</evidence>
<comment type="catalytic activity">
    <reaction evidence="1 5">
        <text>3-dehydroquinate = 3-dehydroshikimate + H2O</text>
        <dbReference type="Rhea" id="RHEA:21096"/>
        <dbReference type="ChEBI" id="CHEBI:15377"/>
        <dbReference type="ChEBI" id="CHEBI:16630"/>
        <dbReference type="ChEBI" id="CHEBI:32364"/>
        <dbReference type="EC" id="4.2.1.10"/>
    </reaction>
</comment>
<dbReference type="EC" id="4.2.1.10" evidence="5"/>
<dbReference type="GO" id="GO:0009423">
    <property type="term" value="P:chorismate biosynthetic process"/>
    <property type="evidence" value="ECO:0007669"/>
    <property type="project" value="UniProtKB-UniRule"/>
</dbReference>
<proteinExistence type="inferred from homology"/>
<keyword evidence="7" id="KW-1185">Reference proteome</keyword>
<dbReference type="STRING" id="1120975.SAMN02746064_00162"/>
<organism evidence="6 7">
    <name type="scientific">Alkalibacter saccharofermentans DSM 14828</name>
    <dbReference type="NCBI Taxonomy" id="1120975"/>
    <lineage>
        <taxon>Bacteria</taxon>
        <taxon>Bacillati</taxon>
        <taxon>Bacillota</taxon>
        <taxon>Clostridia</taxon>
        <taxon>Eubacteriales</taxon>
        <taxon>Eubacteriaceae</taxon>
        <taxon>Alkalibacter</taxon>
    </lineage>
</organism>
<evidence type="ECO:0000313" key="7">
    <source>
        <dbReference type="Proteomes" id="UP000184251"/>
    </source>
</evidence>
<dbReference type="AlphaFoldDB" id="A0A1M4S937"/>
<dbReference type="SUPFAM" id="SSF51569">
    <property type="entry name" value="Aldolase"/>
    <property type="match status" value="1"/>
</dbReference>
<feature type="binding site" evidence="5">
    <location>
        <position position="216"/>
    </location>
    <ligand>
        <name>3-dehydroquinate</name>
        <dbReference type="ChEBI" id="CHEBI:32364"/>
    </ligand>
</feature>
<dbReference type="FunFam" id="3.20.20.70:FF:000047">
    <property type="entry name" value="3-dehydroquinate dehydratase"/>
    <property type="match status" value="1"/>
</dbReference>
<evidence type="ECO:0000256" key="4">
    <source>
        <dbReference type="ARBA" id="ARBA00023270"/>
    </source>
</evidence>
<dbReference type="PANTHER" id="PTHR43699:SF1">
    <property type="entry name" value="3-DEHYDROQUINATE DEHYDRATASE"/>
    <property type="match status" value="1"/>
</dbReference>
<comment type="pathway">
    <text evidence="5">Metabolic intermediate biosynthesis; chorismate biosynthesis; chorismate from D-erythrose 4-phosphate and phosphoenolpyruvate: step 3/7.</text>
</comment>
<dbReference type="PROSITE" id="PS01028">
    <property type="entry name" value="DEHYDROQUINASE_I"/>
    <property type="match status" value="1"/>
</dbReference>
<dbReference type="CDD" id="cd00502">
    <property type="entry name" value="DHQase_I"/>
    <property type="match status" value="1"/>
</dbReference>
<feature type="binding site" evidence="5">
    <location>
        <position position="236"/>
    </location>
    <ligand>
        <name>3-dehydroquinate</name>
        <dbReference type="ChEBI" id="CHEBI:32364"/>
    </ligand>
</feature>
<dbReference type="GO" id="GO:0046279">
    <property type="term" value="P:3,4-dihydroxybenzoate biosynthetic process"/>
    <property type="evidence" value="ECO:0007669"/>
    <property type="project" value="TreeGrafter"/>
</dbReference>
<dbReference type="UniPathway" id="UPA00053">
    <property type="reaction ID" value="UER00086"/>
</dbReference>
<reference evidence="6 7" key="1">
    <citation type="submission" date="2016-11" db="EMBL/GenBank/DDBJ databases">
        <authorList>
            <person name="Jaros S."/>
            <person name="Januszkiewicz K."/>
            <person name="Wedrychowicz H."/>
        </authorList>
    </citation>
    <scope>NUCLEOTIDE SEQUENCE [LARGE SCALE GENOMIC DNA]</scope>
    <source>
        <strain evidence="6 7">DSM 14828</strain>
    </source>
</reference>
<dbReference type="OrthoDB" id="9813659at2"/>
<evidence type="ECO:0000256" key="5">
    <source>
        <dbReference type="HAMAP-Rule" id="MF_00214"/>
    </source>
</evidence>
<dbReference type="Pfam" id="PF01487">
    <property type="entry name" value="DHquinase_I"/>
    <property type="match status" value="1"/>
</dbReference>
<dbReference type="Proteomes" id="UP000184251">
    <property type="component" value="Unassembled WGS sequence"/>
</dbReference>